<evidence type="ECO:0000313" key="3">
    <source>
        <dbReference type="Proteomes" id="UP000198640"/>
    </source>
</evidence>
<dbReference type="RefSeq" id="WP_090415750.1">
    <property type="nucleotide sequence ID" value="NZ_FNOY01000088.1"/>
</dbReference>
<evidence type="ECO:0000256" key="1">
    <source>
        <dbReference type="SAM" id="MobiDB-lite"/>
    </source>
</evidence>
<dbReference type="OrthoDB" id="883703at2"/>
<dbReference type="Proteomes" id="UP000198640">
    <property type="component" value="Unassembled WGS sequence"/>
</dbReference>
<gene>
    <name evidence="2" type="ORF">SAMN05421881_10881</name>
</gene>
<sequence>MHNIDRNLAEFDTEMDPYDTEMEYEFEYDDSEYAFTETDEMELAAELLEVIDEDELDQFLGRVIRRVGRGVRRAVRSPVARALGGALRGVAKKALPGVGAAIGTAIAPGLGTKVGGALGSAASNLFEMELEGLSPEDQEFEVARRFVQLAGDAARKAAAAVPTASPQAAARSALVAAARKHAPGLLRPSMASSQEVTPTGSGRSGRWVRRGRKIVLMDV</sequence>
<reference evidence="2 3" key="1">
    <citation type="submission" date="2016-10" db="EMBL/GenBank/DDBJ databases">
        <authorList>
            <person name="de Groot N.N."/>
        </authorList>
    </citation>
    <scope>NUCLEOTIDE SEQUENCE [LARGE SCALE GENOMIC DNA]</scope>
    <source>
        <strain evidence="2 3">Nm1</strain>
    </source>
</reference>
<evidence type="ECO:0000313" key="2">
    <source>
        <dbReference type="EMBL" id="SDY96209.1"/>
    </source>
</evidence>
<name>A0A1H3P765_9PROT</name>
<protein>
    <submittedName>
        <fullName evidence="2">Uncharacterized protein</fullName>
    </submittedName>
</protein>
<dbReference type="EMBL" id="FNOY01000088">
    <property type="protein sequence ID" value="SDY96209.1"/>
    <property type="molecule type" value="Genomic_DNA"/>
</dbReference>
<proteinExistence type="predicted"/>
<dbReference type="STRING" id="44576.SAMN05421881_10881"/>
<accession>A0A1H3P765</accession>
<keyword evidence="3" id="KW-1185">Reference proteome</keyword>
<feature type="region of interest" description="Disordered" evidence="1">
    <location>
        <begin position="186"/>
        <end position="205"/>
    </location>
</feature>
<dbReference type="AlphaFoldDB" id="A0A1H3P765"/>
<feature type="compositionally biased region" description="Polar residues" evidence="1">
    <location>
        <begin position="190"/>
        <end position="199"/>
    </location>
</feature>
<organism evidence="2 3">
    <name type="scientific">Nitrosomonas halophila</name>
    <dbReference type="NCBI Taxonomy" id="44576"/>
    <lineage>
        <taxon>Bacteria</taxon>
        <taxon>Pseudomonadati</taxon>
        <taxon>Pseudomonadota</taxon>
        <taxon>Betaproteobacteria</taxon>
        <taxon>Nitrosomonadales</taxon>
        <taxon>Nitrosomonadaceae</taxon>
        <taxon>Nitrosomonas</taxon>
    </lineage>
</organism>